<keyword evidence="2" id="KW-1185">Reference proteome</keyword>
<protein>
    <recommendedName>
        <fullName evidence="3">HTH luxR-type domain-containing protein</fullName>
    </recommendedName>
</protein>
<reference evidence="1 2" key="1">
    <citation type="journal article" date="2019" name="Int. J. Syst. Evol. Microbiol.">
        <title>The Global Catalogue of Microorganisms (GCM) 10K type strain sequencing project: providing services to taxonomists for standard genome sequencing and annotation.</title>
        <authorList>
            <consortium name="The Broad Institute Genomics Platform"/>
            <consortium name="The Broad Institute Genome Sequencing Center for Infectious Disease"/>
            <person name="Wu L."/>
            <person name="Ma J."/>
        </authorList>
    </citation>
    <scope>NUCLEOTIDE SEQUENCE [LARGE SCALE GENOMIC DNA]</scope>
    <source>
        <strain evidence="1 2">JCM 7356</strain>
    </source>
</reference>
<gene>
    <name evidence="1" type="ORF">GCM10010430_25090</name>
</gene>
<dbReference type="Proteomes" id="UP001500305">
    <property type="component" value="Unassembled WGS sequence"/>
</dbReference>
<sequence>MVEGCNNQSIARQLVVTEAAVVKHAGSIFTFVLPGCPGLKAGEMGVPPPGGWGRVLGSEP</sequence>
<evidence type="ECO:0000313" key="1">
    <source>
        <dbReference type="EMBL" id="GAA2242487.1"/>
    </source>
</evidence>
<name>A0ABN3DV96_9ACTN</name>
<dbReference type="EMBL" id="BAAATR010000009">
    <property type="protein sequence ID" value="GAA2242487.1"/>
    <property type="molecule type" value="Genomic_DNA"/>
</dbReference>
<evidence type="ECO:0008006" key="3">
    <source>
        <dbReference type="Google" id="ProtNLM"/>
    </source>
</evidence>
<comment type="caution">
    <text evidence="1">The sequence shown here is derived from an EMBL/GenBank/DDBJ whole genome shotgun (WGS) entry which is preliminary data.</text>
</comment>
<organism evidence="1 2">
    <name type="scientific">Kitasatospora cystarginea</name>
    <dbReference type="NCBI Taxonomy" id="58350"/>
    <lineage>
        <taxon>Bacteria</taxon>
        <taxon>Bacillati</taxon>
        <taxon>Actinomycetota</taxon>
        <taxon>Actinomycetes</taxon>
        <taxon>Kitasatosporales</taxon>
        <taxon>Streptomycetaceae</taxon>
        <taxon>Kitasatospora</taxon>
    </lineage>
</organism>
<accession>A0ABN3DV96</accession>
<evidence type="ECO:0000313" key="2">
    <source>
        <dbReference type="Proteomes" id="UP001500305"/>
    </source>
</evidence>
<proteinExistence type="predicted"/>